<keyword evidence="1" id="KW-0805">Transcription regulation</keyword>
<reference evidence="5 6" key="1">
    <citation type="journal article" date="2014" name="J. Microbiol.">
        <title>Diaminobutyricibacter tongyongensis gen. nov., sp. nov. and Homoserinibacter gongjuensis gen. nov., sp. nov. belong to the family Microbacteriaceae.</title>
        <authorList>
            <person name="Kim S.J."/>
            <person name="Ahn J.H."/>
            <person name="Weon H.Y."/>
            <person name="Hamada M."/>
            <person name="Suzuki K."/>
            <person name="Kwon S.W."/>
        </authorList>
    </citation>
    <scope>NUCLEOTIDE SEQUENCE [LARGE SCALE GENOMIC DNA]</scope>
    <source>
        <strain evidence="5 6">NBRC 108724</strain>
    </source>
</reference>
<dbReference type="SUPFAM" id="SSF53822">
    <property type="entry name" value="Periplasmic binding protein-like I"/>
    <property type="match status" value="1"/>
</dbReference>
<dbReference type="InterPro" id="IPR010982">
    <property type="entry name" value="Lambda_DNA-bd_dom_sf"/>
</dbReference>
<dbReference type="Proteomes" id="UP000474967">
    <property type="component" value="Unassembled WGS sequence"/>
</dbReference>
<evidence type="ECO:0000256" key="2">
    <source>
        <dbReference type="ARBA" id="ARBA00023125"/>
    </source>
</evidence>
<dbReference type="Pfam" id="PF00356">
    <property type="entry name" value="LacI"/>
    <property type="match status" value="1"/>
</dbReference>
<gene>
    <name evidence="5" type="ORF">G3T36_05945</name>
</gene>
<dbReference type="Pfam" id="PF13377">
    <property type="entry name" value="Peripla_BP_3"/>
    <property type="match status" value="1"/>
</dbReference>
<evidence type="ECO:0000259" key="4">
    <source>
        <dbReference type="PROSITE" id="PS50932"/>
    </source>
</evidence>
<dbReference type="PROSITE" id="PS50932">
    <property type="entry name" value="HTH_LACI_2"/>
    <property type="match status" value="1"/>
</dbReference>
<dbReference type="Gene3D" id="3.40.50.2300">
    <property type="match status" value="2"/>
</dbReference>
<accession>A0A6L9XWK9</accession>
<dbReference type="CDD" id="cd06267">
    <property type="entry name" value="PBP1_LacI_sugar_binding-like"/>
    <property type="match status" value="1"/>
</dbReference>
<dbReference type="CDD" id="cd01392">
    <property type="entry name" value="HTH_LacI"/>
    <property type="match status" value="1"/>
</dbReference>
<keyword evidence="6" id="KW-1185">Reference proteome</keyword>
<dbReference type="GO" id="GO:0000976">
    <property type="term" value="F:transcription cis-regulatory region binding"/>
    <property type="evidence" value="ECO:0007669"/>
    <property type="project" value="TreeGrafter"/>
</dbReference>
<protein>
    <submittedName>
        <fullName evidence="5">LacI family transcriptional regulator</fullName>
    </submittedName>
</protein>
<dbReference type="SMART" id="SM00354">
    <property type="entry name" value="HTH_LACI"/>
    <property type="match status" value="1"/>
</dbReference>
<dbReference type="GO" id="GO:0003700">
    <property type="term" value="F:DNA-binding transcription factor activity"/>
    <property type="evidence" value="ECO:0007669"/>
    <property type="project" value="TreeGrafter"/>
</dbReference>
<comment type="caution">
    <text evidence="5">The sequence shown here is derived from an EMBL/GenBank/DDBJ whole genome shotgun (WGS) entry which is preliminary data.</text>
</comment>
<dbReference type="Gene3D" id="1.10.260.40">
    <property type="entry name" value="lambda repressor-like DNA-binding domains"/>
    <property type="match status" value="1"/>
</dbReference>
<dbReference type="PANTHER" id="PTHR30146:SF153">
    <property type="entry name" value="LACTOSE OPERON REPRESSOR"/>
    <property type="match status" value="1"/>
</dbReference>
<dbReference type="InterPro" id="IPR028082">
    <property type="entry name" value="Peripla_BP_I"/>
</dbReference>
<dbReference type="AlphaFoldDB" id="A0A6L9XWK9"/>
<feature type="domain" description="HTH lacI-type" evidence="4">
    <location>
        <begin position="12"/>
        <end position="68"/>
    </location>
</feature>
<evidence type="ECO:0000313" key="5">
    <source>
        <dbReference type="EMBL" id="NEN05408.1"/>
    </source>
</evidence>
<dbReference type="InterPro" id="IPR000843">
    <property type="entry name" value="HTH_LacI"/>
</dbReference>
<sequence length="339" mass="36256">MADGSRPRAARPTLKTVAREAGVSTTTVSFVLSGRPDAGISEATAQRVHEAVRRLGYYPNSSARAVRTGRTGLVLLSLNMLSDPWSLALADAVNSAAKSAGLTTMILADGDWFSALELQGADVAYIGLGPDRADDERRLATMVERGQKVVVFDELLEPAGFDVIRSKSLPGCRIAVESLIERHTDIACLTSRNNFRETPSRLTVYREVMAEAGLEVREDRIGVYEETQAEAYAVALDLLSASDRPTAIYATTDFAAIAAINAAHRLGIRVPEDVAVIGVGNTPDAGLTEPSLSTVGPIDQFALVADIIVKRALEGPGEVGDGTLHELDWVLIERESTRA</sequence>
<organism evidence="5 6">
    <name type="scientific">Leifsonia tongyongensis</name>
    <dbReference type="NCBI Taxonomy" id="1268043"/>
    <lineage>
        <taxon>Bacteria</taxon>
        <taxon>Bacillati</taxon>
        <taxon>Actinomycetota</taxon>
        <taxon>Actinomycetes</taxon>
        <taxon>Micrococcales</taxon>
        <taxon>Microbacteriaceae</taxon>
        <taxon>Leifsonia</taxon>
    </lineage>
</organism>
<keyword evidence="2" id="KW-0238">DNA-binding</keyword>
<evidence type="ECO:0000313" key="6">
    <source>
        <dbReference type="Proteomes" id="UP000474967"/>
    </source>
</evidence>
<dbReference type="RefSeq" id="WP_163288627.1">
    <property type="nucleotide sequence ID" value="NZ_JAAGWY010000001.1"/>
</dbReference>
<name>A0A6L9XWK9_9MICO</name>
<dbReference type="SUPFAM" id="SSF47413">
    <property type="entry name" value="lambda repressor-like DNA-binding domains"/>
    <property type="match status" value="1"/>
</dbReference>
<dbReference type="EMBL" id="JAAGWY010000001">
    <property type="protein sequence ID" value="NEN05408.1"/>
    <property type="molecule type" value="Genomic_DNA"/>
</dbReference>
<dbReference type="PANTHER" id="PTHR30146">
    <property type="entry name" value="LACI-RELATED TRANSCRIPTIONAL REPRESSOR"/>
    <property type="match status" value="1"/>
</dbReference>
<keyword evidence="3" id="KW-0804">Transcription</keyword>
<evidence type="ECO:0000256" key="3">
    <source>
        <dbReference type="ARBA" id="ARBA00023163"/>
    </source>
</evidence>
<proteinExistence type="predicted"/>
<dbReference type="InterPro" id="IPR046335">
    <property type="entry name" value="LacI/GalR-like_sensor"/>
</dbReference>
<evidence type="ECO:0000256" key="1">
    <source>
        <dbReference type="ARBA" id="ARBA00023015"/>
    </source>
</evidence>